<sequence length="303" mass="32766">MKFVKEVFAEFSSDHCTTMSAALAYYTVFALAPLLYLLLTVLTYGLYVAYDAGDAETRAKQMLERQAGQLLGSEAASEEVSRILMRDQESGGTWYKVLFSFLGIVVGATGVVAAIQDSLNRVWSVIPDPESSSVAHFLTKRLLSLAMIMGLGFLLLVSLIVSTVLAQIGEKLTAWAGIDASSADLINHSVQAVATFVIFAAIFKFMPDAVVRWKDVMLGAFLTTVLFLVGRIALQWYLGRVDPGAQLGSAAASLSVLLVWIYYSSMIFFLGAEATFVYAKNFGGGVAPERGAVQVVQTLAPRQ</sequence>
<feature type="transmembrane region" description="Helical" evidence="6">
    <location>
        <begin position="21"/>
        <end position="47"/>
    </location>
</feature>
<evidence type="ECO:0000313" key="7">
    <source>
        <dbReference type="EMBL" id="KAA5542653.1"/>
    </source>
</evidence>
<dbReference type="Proteomes" id="UP000324479">
    <property type="component" value="Unassembled WGS sequence"/>
</dbReference>
<dbReference type="Pfam" id="PF03631">
    <property type="entry name" value="Virul_fac_BrkB"/>
    <property type="match status" value="1"/>
</dbReference>
<feature type="transmembrane region" description="Helical" evidence="6">
    <location>
        <begin position="185"/>
        <end position="206"/>
    </location>
</feature>
<gene>
    <name evidence="7" type="ORF">FYK55_14060</name>
</gene>
<evidence type="ECO:0000256" key="1">
    <source>
        <dbReference type="ARBA" id="ARBA00004651"/>
    </source>
</evidence>
<keyword evidence="4 6" id="KW-1133">Transmembrane helix</keyword>
<keyword evidence="8" id="KW-1185">Reference proteome</keyword>
<dbReference type="InterPro" id="IPR017039">
    <property type="entry name" value="Virul_fac_BrkB"/>
</dbReference>
<protein>
    <submittedName>
        <fullName evidence="7">YihY/virulence factor BrkB family protein</fullName>
    </submittedName>
</protein>
<keyword evidence="5 6" id="KW-0472">Membrane</keyword>
<dbReference type="GO" id="GO:0005886">
    <property type="term" value="C:plasma membrane"/>
    <property type="evidence" value="ECO:0007669"/>
    <property type="project" value="UniProtKB-SubCell"/>
</dbReference>
<feature type="transmembrane region" description="Helical" evidence="6">
    <location>
        <begin position="218"/>
        <end position="238"/>
    </location>
</feature>
<dbReference type="RefSeq" id="WP_150077070.1">
    <property type="nucleotide sequence ID" value="NZ_VWOX01000007.1"/>
</dbReference>
<proteinExistence type="predicted"/>
<keyword evidence="2" id="KW-1003">Cell membrane</keyword>
<dbReference type="NCBIfam" id="TIGR00765">
    <property type="entry name" value="yihY_not_rbn"/>
    <property type="match status" value="1"/>
</dbReference>
<comment type="subcellular location">
    <subcellularLocation>
        <location evidence="1">Cell membrane</location>
        <topology evidence="1">Multi-pass membrane protein</topology>
    </subcellularLocation>
</comment>
<dbReference type="PANTHER" id="PTHR30213">
    <property type="entry name" value="INNER MEMBRANE PROTEIN YHJD"/>
    <property type="match status" value="1"/>
</dbReference>
<dbReference type="AlphaFoldDB" id="A0A5M6D5M5"/>
<keyword evidence="3 6" id="KW-0812">Transmembrane</keyword>
<evidence type="ECO:0000256" key="6">
    <source>
        <dbReference type="SAM" id="Phobius"/>
    </source>
</evidence>
<feature type="transmembrane region" description="Helical" evidence="6">
    <location>
        <begin position="142"/>
        <end position="165"/>
    </location>
</feature>
<feature type="transmembrane region" description="Helical" evidence="6">
    <location>
        <begin position="94"/>
        <end position="115"/>
    </location>
</feature>
<evidence type="ECO:0000256" key="2">
    <source>
        <dbReference type="ARBA" id="ARBA00022475"/>
    </source>
</evidence>
<reference evidence="7 8" key="1">
    <citation type="submission" date="2019-08" db="EMBL/GenBank/DDBJ databases">
        <authorList>
            <person name="Dhanesh K."/>
            <person name="Kumar G."/>
            <person name="Sasikala C."/>
            <person name="Venkata Ramana C."/>
        </authorList>
    </citation>
    <scope>NUCLEOTIDE SEQUENCE [LARGE SCALE GENOMIC DNA]</scope>
    <source>
        <strain evidence="7 8">JC645</strain>
    </source>
</reference>
<name>A0A5M6D5M5_9BACT</name>
<evidence type="ECO:0000256" key="4">
    <source>
        <dbReference type="ARBA" id="ARBA00022989"/>
    </source>
</evidence>
<comment type="caution">
    <text evidence="7">The sequence shown here is derived from an EMBL/GenBank/DDBJ whole genome shotgun (WGS) entry which is preliminary data.</text>
</comment>
<dbReference type="EMBL" id="VWOX01000007">
    <property type="protein sequence ID" value="KAA5542653.1"/>
    <property type="molecule type" value="Genomic_DNA"/>
</dbReference>
<accession>A0A5M6D5M5</accession>
<evidence type="ECO:0000256" key="5">
    <source>
        <dbReference type="ARBA" id="ARBA00023136"/>
    </source>
</evidence>
<evidence type="ECO:0000313" key="8">
    <source>
        <dbReference type="Proteomes" id="UP000324479"/>
    </source>
</evidence>
<evidence type="ECO:0000256" key="3">
    <source>
        <dbReference type="ARBA" id="ARBA00022692"/>
    </source>
</evidence>
<dbReference type="PIRSF" id="PIRSF035875">
    <property type="entry name" value="RNase_BN"/>
    <property type="match status" value="1"/>
</dbReference>
<feature type="transmembrane region" description="Helical" evidence="6">
    <location>
        <begin position="250"/>
        <end position="272"/>
    </location>
</feature>
<dbReference type="PANTHER" id="PTHR30213:SF1">
    <property type="entry name" value="INNER MEMBRANE PROTEIN YHJD"/>
    <property type="match status" value="1"/>
</dbReference>
<organism evidence="7 8">
    <name type="scientific">Roseiconus nitratireducens</name>
    <dbReference type="NCBI Taxonomy" id="2605748"/>
    <lineage>
        <taxon>Bacteria</taxon>
        <taxon>Pseudomonadati</taxon>
        <taxon>Planctomycetota</taxon>
        <taxon>Planctomycetia</taxon>
        <taxon>Pirellulales</taxon>
        <taxon>Pirellulaceae</taxon>
        <taxon>Roseiconus</taxon>
    </lineage>
</organism>